<dbReference type="Proteomes" id="UP000694892">
    <property type="component" value="Chromosome 9_10L"/>
</dbReference>
<accession>A0A974C131</accession>
<dbReference type="EMBL" id="CM004482">
    <property type="protein sequence ID" value="OCT64416.1"/>
    <property type="molecule type" value="Genomic_DNA"/>
</dbReference>
<keyword evidence="1" id="KW-0812">Transmembrane</keyword>
<reference evidence="3" key="1">
    <citation type="journal article" date="2016" name="Nature">
        <title>Genome evolution in the allotetraploid frog Xenopus laevis.</title>
        <authorList>
            <person name="Session A.M."/>
            <person name="Uno Y."/>
            <person name="Kwon T."/>
            <person name="Chapman J.A."/>
            <person name="Toyoda A."/>
            <person name="Takahashi S."/>
            <person name="Fukui A."/>
            <person name="Hikosaka A."/>
            <person name="Suzuki A."/>
            <person name="Kondo M."/>
            <person name="van Heeringen S.J."/>
            <person name="Quigley I."/>
            <person name="Heinz S."/>
            <person name="Ogino H."/>
            <person name="Ochi H."/>
            <person name="Hellsten U."/>
            <person name="Lyons J.B."/>
            <person name="Simakov O."/>
            <person name="Putnam N."/>
            <person name="Stites J."/>
            <person name="Kuroki Y."/>
            <person name="Tanaka T."/>
            <person name="Michiue T."/>
            <person name="Watanabe M."/>
            <person name="Bogdanovic O."/>
            <person name="Lister R."/>
            <person name="Georgiou G."/>
            <person name="Paranjpe S.S."/>
            <person name="van Kruijsbergen I."/>
            <person name="Shu S."/>
            <person name="Carlson J."/>
            <person name="Kinoshita T."/>
            <person name="Ohta Y."/>
            <person name="Mawaribuchi S."/>
            <person name="Jenkins J."/>
            <person name="Grimwood J."/>
            <person name="Schmutz J."/>
            <person name="Mitros T."/>
            <person name="Mozaffari S.V."/>
            <person name="Suzuki Y."/>
            <person name="Haramoto Y."/>
            <person name="Yamamoto T.S."/>
            <person name="Takagi C."/>
            <person name="Heald R."/>
            <person name="Miller K."/>
            <person name="Haudenschild C."/>
            <person name="Kitzman J."/>
            <person name="Nakayama T."/>
            <person name="Izutsu Y."/>
            <person name="Robert J."/>
            <person name="Fortriede J."/>
            <person name="Burns K."/>
            <person name="Lotay V."/>
            <person name="Karimi K."/>
            <person name="Yasuoka Y."/>
            <person name="Dichmann D.S."/>
            <person name="Flajnik M.F."/>
            <person name="Houston D.W."/>
            <person name="Shendure J."/>
            <person name="DuPasquier L."/>
            <person name="Vize P.D."/>
            <person name="Zorn A.M."/>
            <person name="Ito M."/>
            <person name="Marcotte E.M."/>
            <person name="Wallingford J.B."/>
            <person name="Ito Y."/>
            <person name="Asashima M."/>
            <person name="Ueno N."/>
            <person name="Matsuda Y."/>
            <person name="Veenstra G.J."/>
            <person name="Fujiyama A."/>
            <person name="Harland R.M."/>
            <person name="Taira M."/>
            <person name="Rokhsar D.S."/>
        </authorList>
    </citation>
    <scope>NUCLEOTIDE SEQUENCE [LARGE SCALE GENOMIC DNA]</scope>
    <source>
        <strain evidence="3">J</strain>
    </source>
</reference>
<name>A0A974C131_XENLA</name>
<protein>
    <submittedName>
        <fullName evidence="2">Uncharacterized protein</fullName>
    </submittedName>
</protein>
<keyword evidence="1" id="KW-1133">Transmembrane helix</keyword>
<sequence length="68" mass="7582">MIRSAQYCPTQGSSFGIPRKDLQVLPPLVTGVHLETQWVPKYFISPPSFISICSLSLSVLILLYSLPF</sequence>
<evidence type="ECO:0000313" key="2">
    <source>
        <dbReference type="EMBL" id="OCT64416.1"/>
    </source>
</evidence>
<dbReference type="AlphaFoldDB" id="A0A974C131"/>
<keyword evidence="1" id="KW-0472">Membrane</keyword>
<proteinExistence type="predicted"/>
<evidence type="ECO:0000256" key="1">
    <source>
        <dbReference type="SAM" id="Phobius"/>
    </source>
</evidence>
<evidence type="ECO:0000313" key="3">
    <source>
        <dbReference type="Proteomes" id="UP000694892"/>
    </source>
</evidence>
<organism evidence="2 3">
    <name type="scientific">Xenopus laevis</name>
    <name type="common">African clawed frog</name>
    <dbReference type="NCBI Taxonomy" id="8355"/>
    <lineage>
        <taxon>Eukaryota</taxon>
        <taxon>Metazoa</taxon>
        <taxon>Chordata</taxon>
        <taxon>Craniata</taxon>
        <taxon>Vertebrata</taxon>
        <taxon>Euteleostomi</taxon>
        <taxon>Amphibia</taxon>
        <taxon>Batrachia</taxon>
        <taxon>Anura</taxon>
        <taxon>Pipoidea</taxon>
        <taxon>Pipidae</taxon>
        <taxon>Xenopodinae</taxon>
        <taxon>Xenopus</taxon>
        <taxon>Xenopus</taxon>
    </lineage>
</organism>
<gene>
    <name evidence="2" type="ORF">XELAEV_18045515mg</name>
</gene>
<feature type="transmembrane region" description="Helical" evidence="1">
    <location>
        <begin position="48"/>
        <end position="66"/>
    </location>
</feature>